<feature type="chain" id="PRO_5046280574" description="DUF11 domain-containing protein" evidence="1">
    <location>
        <begin position="25"/>
        <end position="183"/>
    </location>
</feature>
<organism evidence="2 3">
    <name type="scientific">Sphaerisporangium dianthi</name>
    <dbReference type="NCBI Taxonomy" id="1436120"/>
    <lineage>
        <taxon>Bacteria</taxon>
        <taxon>Bacillati</taxon>
        <taxon>Actinomycetota</taxon>
        <taxon>Actinomycetes</taxon>
        <taxon>Streptosporangiales</taxon>
        <taxon>Streptosporangiaceae</taxon>
        <taxon>Sphaerisporangium</taxon>
    </lineage>
</organism>
<dbReference type="EMBL" id="JBHSFP010000002">
    <property type="protein sequence ID" value="MFC4530132.1"/>
    <property type="molecule type" value="Genomic_DNA"/>
</dbReference>
<accession>A0ABV9CBY4</accession>
<dbReference type="Proteomes" id="UP001596004">
    <property type="component" value="Unassembled WGS sequence"/>
</dbReference>
<name>A0ABV9CBY4_9ACTN</name>
<gene>
    <name evidence="2" type="ORF">ACFO60_05095</name>
</gene>
<sequence length="183" mass="20151">MRRLLVPIAFAAGLSLLAPQSAQAATTTSASSAATSSATETVTQLRSRVTVSYPKAIRRGWPVRYTYKVTNPNEIDDERLVLATDLPRGIVSKVRFVTKPRGASCGTQKRNAAGNFSIYCVVRSLNHSKITMSFNVWIRTSYRGKFRAGHYWAPVSIGGGSVRDYLDEVTRENLIGHSWTKIA</sequence>
<comment type="caution">
    <text evidence="2">The sequence shown here is derived from an EMBL/GenBank/DDBJ whole genome shotgun (WGS) entry which is preliminary data.</text>
</comment>
<evidence type="ECO:0000256" key="1">
    <source>
        <dbReference type="SAM" id="SignalP"/>
    </source>
</evidence>
<protein>
    <recommendedName>
        <fullName evidence="4">DUF11 domain-containing protein</fullName>
    </recommendedName>
</protein>
<dbReference type="RefSeq" id="WP_380837565.1">
    <property type="nucleotide sequence ID" value="NZ_JBHSFP010000002.1"/>
</dbReference>
<keyword evidence="3" id="KW-1185">Reference proteome</keyword>
<evidence type="ECO:0008006" key="4">
    <source>
        <dbReference type="Google" id="ProtNLM"/>
    </source>
</evidence>
<proteinExistence type="predicted"/>
<evidence type="ECO:0000313" key="3">
    <source>
        <dbReference type="Proteomes" id="UP001596004"/>
    </source>
</evidence>
<feature type="signal peptide" evidence="1">
    <location>
        <begin position="1"/>
        <end position="24"/>
    </location>
</feature>
<keyword evidence="1" id="KW-0732">Signal</keyword>
<evidence type="ECO:0000313" key="2">
    <source>
        <dbReference type="EMBL" id="MFC4530132.1"/>
    </source>
</evidence>
<reference evidence="3" key="1">
    <citation type="journal article" date="2019" name="Int. J. Syst. Evol. Microbiol.">
        <title>The Global Catalogue of Microorganisms (GCM) 10K type strain sequencing project: providing services to taxonomists for standard genome sequencing and annotation.</title>
        <authorList>
            <consortium name="The Broad Institute Genomics Platform"/>
            <consortium name="The Broad Institute Genome Sequencing Center for Infectious Disease"/>
            <person name="Wu L."/>
            <person name="Ma J."/>
        </authorList>
    </citation>
    <scope>NUCLEOTIDE SEQUENCE [LARGE SCALE GENOMIC DNA]</scope>
    <source>
        <strain evidence="3">CGMCC 4.7132</strain>
    </source>
</reference>